<gene>
    <name evidence="5" type="primary">atsA_48</name>
    <name evidence="5" type="ORF">SCARR_00596</name>
</gene>
<dbReference type="CDD" id="cd16146">
    <property type="entry name" value="ARS_like"/>
    <property type="match status" value="1"/>
</dbReference>
<sequence length="598" mass="67409">MKQMNLILVLLAGALSLQAATVDRLNVVVVMTDDQGYGDISYHGNDVIKTPHMDRLAESSVRFTDFHVNPFCSPTRAALMTGRMSDRTGVLSTQNTLNYMRLSEVLMPEYFRAAGYRTGHFGKWHIGSNYPLRSMDRGFEETLCLGNSGQATASDVWNNDRMDDGYYHNGKIVKRKGFGTDVYFDEAMAFMKTCKQERKPFFTYLATSVPHWEWNVPLEWMQPYLDAGVSRERAAFYASVGRADLNLGRLMDFLETEKLADNTILVFLTDNGSDVPQKSKQGYKNGGMRGYKGAEYEGGHRVPCFFRAPAEIMGEPRDIDVLTAHLDLLPTFIDLCGLKGPNRDLPPLDGRSLKPLLKGDSAWDDRLIVLHTKGISSKKPGSNFVAMTSDWRLVTPKNRKAELYDMRNDRGQKNDVADQYPEVLESLKQRYFAHFDTLNIKEPNPRPHLSGKAVLRLDPGMTENKNMNTQHEVRKALPMKKPNWSLVVEEAGTYRFEVRRWPREAAVPMSAGLPPQSDPNLEYIGHANYNLNVPGKAIEMTAVELTVAGKTMKKPVSKGDQGIFFDVELPIGPVDLEGWLLQPNGKRNGAYFIYAEKI</sequence>
<protein>
    <submittedName>
        <fullName evidence="5">Arylsulfatase</fullName>
    </submittedName>
</protein>
<dbReference type="InterPro" id="IPR017850">
    <property type="entry name" value="Alkaline_phosphatase_core_sf"/>
</dbReference>
<reference evidence="5 6" key="1">
    <citation type="submission" date="2019-04" db="EMBL/GenBank/DDBJ databases">
        <authorList>
            <person name="Van Vliet M D."/>
        </authorList>
    </citation>
    <scope>NUCLEOTIDE SEQUENCE [LARGE SCALE GENOMIC DNA]</scope>
    <source>
        <strain evidence="5 6">F21</strain>
    </source>
</reference>
<evidence type="ECO:0000313" key="5">
    <source>
        <dbReference type="EMBL" id="VGO18543.1"/>
    </source>
</evidence>
<evidence type="ECO:0000313" key="6">
    <source>
        <dbReference type="Proteomes" id="UP000346198"/>
    </source>
</evidence>
<dbReference type="RefSeq" id="WP_136060016.1">
    <property type="nucleotide sequence ID" value="NZ_CAAHFH010000001.1"/>
</dbReference>
<evidence type="ECO:0000256" key="1">
    <source>
        <dbReference type="ARBA" id="ARBA00008779"/>
    </source>
</evidence>
<accession>A0A6C2UF91</accession>
<feature type="domain" description="Sulfatase N-terminal" evidence="4">
    <location>
        <begin position="26"/>
        <end position="337"/>
    </location>
</feature>
<proteinExistence type="inferred from homology"/>
<keyword evidence="3" id="KW-0732">Signal</keyword>
<dbReference type="Gene3D" id="3.30.1120.10">
    <property type="match status" value="1"/>
</dbReference>
<dbReference type="InterPro" id="IPR000917">
    <property type="entry name" value="Sulfatase_N"/>
</dbReference>
<evidence type="ECO:0000259" key="4">
    <source>
        <dbReference type="Pfam" id="PF00884"/>
    </source>
</evidence>
<dbReference type="GO" id="GO:0004065">
    <property type="term" value="F:arylsulfatase activity"/>
    <property type="evidence" value="ECO:0007669"/>
    <property type="project" value="TreeGrafter"/>
</dbReference>
<dbReference type="EMBL" id="CAAHFH010000001">
    <property type="protein sequence ID" value="VGO18543.1"/>
    <property type="molecule type" value="Genomic_DNA"/>
</dbReference>
<dbReference type="Gene3D" id="3.40.720.10">
    <property type="entry name" value="Alkaline Phosphatase, subunit A"/>
    <property type="match status" value="1"/>
</dbReference>
<feature type="signal peptide" evidence="3">
    <location>
        <begin position="1"/>
        <end position="19"/>
    </location>
</feature>
<name>A0A6C2UF91_9BACT</name>
<comment type="similarity">
    <text evidence="1">Belongs to the sulfatase family.</text>
</comment>
<keyword evidence="6" id="KW-1185">Reference proteome</keyword>
<dbReference type="SUPFAM" id="SSF53649">
    <property type="entry name" value="Alkaline phosphatase-like"/>
    <property type="match status" value="1"/>
</dbReference>
<evidence type="ECO:0000256" key="2">
    <source>
        <dbReference type="ARBA" id="ARBA00022801"/>
    </source>
</evidence>
<evidence type="ECO:0000256" key="3">
    <source>
        <dbReference type="SAM" id="SignalP"/>
    </source>
</evidence>
<dbReference type="PANTHER" id="PTHR42693:SF53">
    <property type="entry name" value="ENDO-4-O-SULFATASE"/>
    <property type="match status" value="1"/>
</dbReference>
<dbReference type="PANTHER" id="PTHR42693">
    <property type="entry name" value="ARYLSULFATASE FAMILY MEMBER"/>
    <property type="match status" value="1"/>
</dbReference>
<organism evidence="5 6">
    <name type="scientific">Pontiella sulfatireligans</name>
    <dbReference type="NCBI Taxonomy" id="2750658"/>
    <lineage>
        <taxon>Bacteria</taxon>
        <taxon>Pseudomonadati</taxon>
        <taxon>Kiritimatiellota</taxon>
        <taxon>Kiritimatiellia</taxon>
        <taxon>Kiritimatiellales</taxon>
        <taxon>Pontiellaceae</taxon>
        <taxon>Pontiella</taxon>
    </lineage>
</organism>
<dbReference type="Pfam" id="PF00884">
    <property type="entry name" value="Sulfatase"/>
    <property type="match status" value="1"/>
</dbReference>
<feature type="chain" id="PRO_5028814275" evidence="3">
    <location>
        <begin position="20"/>
        <end position="598"/>
    </location>
</feature>
<dbReference type="Proteomes" id="UP000346198">
    <property type="component" value="Unassembled WGS sequence"/>
</dbReference>
<dbReference type="InterPro" id="IPR050738">
    <property type="entry name" value="Sulfatase"/>
</dbReference>
<dbReference type="AlphaFoldDB" id="A0A6C2UF91"/>
<keyword evidence="2" id="KW-0378">Hydrolase</keyword>